<reference evidence="3" key="1">
    <citation type="submission" date="2016-06" db="UniProtKB">
        <authorList>
            <consortium name="WormBaseParasite"/>
        </authorList>
    </citation>
    <scope>IDENTIFICATION</scope>
</reference>
<dbReference type="Gene3D" id="3.20.20.80">
    <property type="entry name" value="Glycosidases"/>
    <property type="match status" value="1"/>
</dbReference>
<name>A0A183DAU7_9BILA</name>
<protein>
    <submittedName>
        <fullName evidence="3">Glyco_hydro_2_C domain-containing protein</fullName>
    </submittedName>
</protein>
<dbReference type="GO" id="GO:0030246">
    <property type="term" value="F:carbohydrate binding"/>
    <property type="evidence" value="ECO:0007669"/>
    <property type="project" value="TreeGrafter"/>
</dbReference>
<dbReference type="PANTHER" id="PTHR10066">
    <property type="entry name" value="BETA-GLUCURONIDASE"/>
    <property type="match status" value="1"/>
</dbReference>
<dbReference type="InterPro" id="IPR017853">
    <property type="entry name" value="GH"/>
</dbReference>
<dbReference type="GO" id="GO:0004566">
    <property type="term" value="F:beta-glucuronidase activity"/>
    <property type="evidence" value="ECO:0007669"/>
    <property type="project" value="TreeGrafter"/>
</dbReference>
<feature type="domain" description="Glycoside hydrolase family 2 catalytic" evidence="2">
    <location>
        <begin position="2"/>
        <end position="70"/>
    </location>
</feature>
<dbReference type="SUPFAM" id="SSF51445">
    <property type="entry name" value="(Trans)glycosidases"/>
    <property type="match status" value="1"/>
</dbReference>
<dbReference type="WBParaSite" id="GPUH_0000584601-mRNA-1">
    <property type="protein sequence ID" value="GPUH_0000584601-mRNA-1"/>
    <property type="gene ID" value="GPUH_0000584601"/>
</dbReference>
<dbReference type="PANTHER" id="PTHR10066:SF67">
    <property type="entry name" value="BETA-GLUCURONIDASE"/>
    <property type="match status" value="1"/>
</dbReference>
<sequence>LLDVICINRYFGWYVDTGYLETINNSWVFEISNWKQKYRDKPLIVSEYGAEAIPGFNQVRQRLILEKNLQLPVYAYPLQP</sequence>
<evidence type="ECO:0000313" key="3">
    <source>
        <dbReference type="WBParaSite" id="GPUH_0000584601-mRNA-1"/>
    </source>
</evidence>
<dbReference type="GO" id="GO:0005975">
    <property type="term" value="P:carbohydrate metabolic process"/>
    <property type="evidence" value="ECO:0007669"/>
    <property type="project" value="InterPro"/>
</dbReference>
<dbReference type="AlphaFoldDB" id="A0A183DAU7"/>
<dbReference type="InterPro" id="IPR006103">
    <property type="entry name" value="Glyco_hydro_2_cat"/>
</dbReference>
<dbReference type="GO" id="GO:0005615">
    <property type="term" value="C:extracellular space"/>
    <property type="evidence" value="ECO:0007669"/>
    <property type="project" value="TreeGrafter"/>
</dbReference>
<organism evidence="3">
    <name type="scientific">Gongylonema pulchrum</name>
    <dbReference type="NCBI Taxonomy" id="637853"/>
    <lineage>
        <taxon>Eukaryota</taxon>
        <taxon>Metazoa</taxon>
        <taxon>Ecdysozoa</taxon>
        <taxon>Nematoda</taxon>
        <taxon>Chromadorea</taxon>
        <taxon>Rhabditida</taxon>
        <taxon>Spirurina</taxon>
        <taxon>Spiruromorpha</taxon>
        <taxon>Spiruroidea</taxon>
        <taxon>Gongylonematidae</taxon>
        <taxon>Gongylonema</taxon>
    </lineage>
</organism>
<dbReference type="Pfam" id="PF02836">
    <property type="entry name" value="Glyco_hydro_2_C"/>
    <property type="match status" value="1"/>
</dbReference>
<comment type="similarity">
    <text evidence="1">Belongs to the glycosyl hydrolase 2 family.</text>
</comment>
<proteinExistence type="inferred from homology"/>
<dbReference type="GO" id="GO:0019391">
    <property type="term" value="P:glucuronoside catabolic process"/>
    <property type="evidence" value="ECO:0007669"/>
    <property type="project" value="TreeGrafter"/>
</dbReference>
<accession>A0A183DAU7</accession>
<evidence type="ECO:0000259" key="2">
    <source>
        <dbReference type="Pfam" id="PF02836"/>
    </source>
</evidence>
<evidence type="ECO:0000256" key="1">
    <source>
        <dbReference type="ARBA" id="ARBA00007401"/>
    </source>
</evidence>